<dbReference type="AlphaFoldDB" id="A0A1H8M6S1"/>
<evidence type="ECO:0000313" key="2">
    <source>
        <dbReference type="EMBL" id="SEO13011.1"/>
    </source>
</evidence>
<dbReference type="Proteomes" id="UP000183898">
    <property type="component" value="Unassembled WGS sequence"/>
</dbReference>
<protein>
    <submittedName>
        <fullName evidence="2">Uncharacterized protein</fullName>
    </submittedName>
</protein>
<feature type="region of interest" description="Disordered" evidence="1">
    <location>
        <begin position="29"/>
        <end position="49"/>
    </location>
</feature>
<sequence length="49" mass="5736">MPSFTFCAARQFIRNIELVEQKRAEASFERKRQLPSLKAKATEAEEQHL</sequence>
<proteinExistence type="predicted"/>
<evidence type="ECO:0000256" key="1">
    <source>
        <dbReference type="SAM" id="MobiDB-lite"/>
    </source>
</evidence>
<name>A0A1H8M6S1_9PROT</name>
<dbReference type="EMBL" id="FOCT01000012">
    <property type="protein sequence ID" value="SEO13011.1"/>
    <property type="molecule type" value="Genomic_DNA"/>
</dbReference>
<evidence type="ECO:0000313" key="3">
    <source>
        <dbReference type="Proteomes" id="UP000183898"/>
    </source>
</evidence>
<reference evidence="2 3" key="1">
    <citation type="submission" date="2016-10" db="EMBL/GenBank/DDBJ databases">
        <authorList>
            <person name="de Groot N.N."/>
        </authorList>
    </citation>
    <scope>NUCLEOTIDE SEQUENCE [LARGE SCALE GENOMIC DNA]</scope>
    <source>
        <strain evidence="2 3">Nl18</strain>
    </source>
</reference>
<accession>A0A1H8M6S1</accession>
<gene>
    <name evidence="2" type="ORF">SAMN05216404_11221</name>
</gene>
<organism evidence="2 3">
    <name type="scientific">Nitrosospira multiformis</name>
    <dbReference type="NCBI Taxonomy" id="1231"/>
    <lineage>
        <taxon>Bacteria</taxon>
        <taxon>Pseudomonadati</taxon>
        <taxon>Pseudomonadota</taxon>
        <taxon>Betaproteobacteria</taxon>
        <taxon>Nitrosomonadales</taxon>
        <taxon>Nitrosomonadaceae</taxon>
        <taxon>Nitrosospira</taxon>
    </lineage>
</organism>
<feature type="compositionally biased region" description="Basic and acidic residues" evidence="1">
    <location>
        <begin position="40"/>
        <end position="49"/>
    </location>
</feature>
<dbReference type="RefSeq" id="WP_175463263.1">
    <property type="nucleotide sequence ID" value="NZ_FOCT01000012.1"/>
</dbReference>